<dbReference type="Gene3D" id="3.40.50.720">
    <property type="entry name" value="NAD(P)-binding Rossmann-like Domain"/>
    <property type="match status" value="1"/>
</dbReference>
<name>A0A1F6CBS0_HANXR</name>
<dbReference type="InterPro" id="IPR036390">
    <property type="entry name" value="WH_DNA-bd_sf"/>
</dbReference>
<dbReference type="InterPro" id="IPR036388">
    <property type="entry name" value="WH-like_DNA-bd_sf"/>
</dbReference>
<evidence type="ECO:0000259" key="1">
    <source>
        <dbReference type="PROSITE" id="PS51344"/>
    </source>
</evidence>
<comment type="caution">
    <text evidence="2">The sequence shown here is derived from an EMBL/GenBank/DDBJ whole genome shotgun (WGS) entry which is preliminary data.</text>
</comment>
<evidence type="ECO:0000313" key="3">
    <source>
        <dbReference type="Proteomes" id="UP000178606"/>
    </source>
</evidence>
<proteinExistence type="predicted"/>
<gene>
    <name evidence="2" type="ORF">A3F84_06560</name>
</gene>
<organism evidence="2 3">
    <name type="scientific">Handelsmanbacteria sp. (strain RIFCSPLOWO2_12_FULL_64_10)</name>
    <dbReference type="NCBI Taxonomy" id="1817868"/>
    <lineage>
        <taxon>Bacteria</taxon>
        <taxon>Candidatus Handelsmaniibacteriota</taxon>
    </lineage>
</organism>
<sequence length="190" mass="21684">MLAVLDALEGEEALSQRKLSAATGLNLKKINFCLHKLMEKGYIKFERVRRNPNKLVYLYLLTPEGIRAKSRLTYRFIKFTMEQYGKIEERIRRSLAALAQTETEQIALYGVSDVARILFDLLNGHPLRVVGIVDDAYEGGDFCGHRVLRSEALGGLGYDRLLVTSLEDSEQVDQRLLKLGVDRKKIWRIA</sequence>
<dbReference type="SUPFAM" id="SSF46785">
    <property type="entry name" value="Winged helix' DNA-binding domain"/>
    <property type="match status" value="1"/>
</dbReference>
<protein>
    <recommendedName>
        <fullName evidence="1">HTH TFE/IIEalpha-type domain-containing protein</fullName>
    </recommendedName>
</protein>
<dbReference type="Pfam" id="PF13412">
    <property type="entry name" value="HTH_24"/>
    <property type="match status" value="1"/>
</dbReference>
<dbReference type="PROSITE" id="PS51344">
    <property type="entry name" value="HTH_TFE_IIE"/>
    <property type="match status" value="1"/>
</dbReference>
<dbReference type="InterPro" id="IPR017919">
    <property type="entry name" value="TFIIE/TFIIEa_HTH"/>
</dbReference>
<reference evidence="2 3" key="1">
    <citation type="journal article" date="2016" name="Nat. Commun.">
        <title>Thousands of microbial genomes shed light on interconnected biogeochemical processes in an aquifer system.</title>
        <authorList>
            <person name="Anantharaman K."/>
            <person name="Brown C.T."/>
            <person name="Hug L.A."/>
            <person name="Sharon I."/>
            <person name="Castelle C.J."/>
            <person name="Probst A.J."/>
            <person name="Thomas B.C."/>
            <person name="Singh A."/>
            <person name="Wilkins M.J."/>
            <person name="Karaoz U."/>
            <person name="Brodie E.L."/>
            <person name="Williams K.H."/>
            <person name="Hubbard S.S."/>
            <person name="Banfield J.F."/>
        </authorList>
    </citation>
    <scope>NUCLEOTIDE SEQUENCE [LARGE SCALE GENOMIC DNA]</scope>
    <source>
        <strain evidence="3">RIFCSPLOWO2_12_FULL_64_10</strain>
    </source>
</reference>
<feature type="domain" description="HTH TFE/IIEalpha-type" evidence="1">
    <location>
        <begin position="1"/>
        <end position="67"/>
    </location>
</feature>
<evidence type="ECO:0000313" key="2">
    <source>
        <dbReference type="EMBL" id="OGG46583.1"/>
    </source>
</evidence>
<dbReference type="EMBL" id="MFKF01000299">
    <property type="protein sequence ID" value="OGG46583.1"/>
    <property type="molecule type" value="Genomic_DNA"/>
</dbReference>
<accession>A0A1F6CBS0</accession>
<dbReference type="AlphaFoldDB" id="A0A1F6CBS0"/>
<dbReference type="Proteomes" id="UP000178606">
    <property type="component" value="Unassembled WGS sequence"/>
</dbReference>
<dbReference type="Gene3D" id="1.10.10.10">
    <property type="entry name" value="Winged helix-like DNA-binding domain superfamily/Winged helix DNA-binding domain"/>
    <property type="match status" value="1"/>
</dbReference>